<dbReference type="InterPro" id="IPR050076">
    <property type="entry name" value="ArchSynthase1/Queuine_TRR"/>
</dbReference>
<keyword evidence="4" id="KW-0862">Zinc</keyword>
<comment type="caution">
    <text evidence="6">The sequence shown here is derived from an EMBL/GenBank/DDBJ whole genome shotgun (WGS) entry which is preliminary data.</text>
</comment>
<keyword evidence="3 4" id="KW-0819">tRNA processing</keyword>
<keyword evidence="2 4" id="KW-0808">Transferase</keyword>
<organism evidence="6 7">
    <name type="scientific">Candidatus Gottesmanbacteria bacterium RIFCSPHIGHO2_02_FULL_40_13</name>
    <dbReference type="NCBI Taxonomy" id="1798384"/>
    <lineage>
        <taxon>Bacteria</taxon>
        <taxon>Candidatus Gottesmaniibacteriota</taxon>
    </lineage>
</organism>
<name>A0A1F6AAE6_9BACT</name>
<dbReference type="UniPathway" id="UPA00392"/>
<dbReference type="GO" id="GO:0005737">
    <property type="term" value="C:cytoplasm"/>
    <property type="evidence" value="ECO:0007669"/>
    <property type="project" value="TreeGrafter"/>
</dbReference>
<comment type="subunit">
    <text evidence="4">Homodimer. Within each dimer, one monomer is responsible for RNA recognition and catalysis, while the other monomer binds to the replacement base PreQ1.</text>
</comment>
<comment type="cofactor">
    <cofactor evidence="4">
        <name>Zn(2+)</name>
        <dbReference type="ChEBI" id="CHEBI:29105"/>
    </cofactor>
    <text evidence="4">Binds 1 zinc ion per subunit.</text>
</comment>
<dbReference type="InterPro" id="IPR004803">
    <property type="entry name" value="TGT"/>
</dbReference>
<evidence type="ECO:0000256" key="2">
    <source>
        <dbReference type="ARBA" id="ARBA00022679"/>
    </source>
</evidence>
<feature type="binding site" evidence="4">
    <location>
        <position position="334"/>
    </location>
    <ligand>
        <name>Zn(2+)</name>
        <dbReference type="ChEBI" id="CHEBI:29105"/>
    </ligand>
</feature>
<dbReference type="Pfam" id="PF01702">
    <property type="entry name" value="TGT"/>
    <property type="match status" value="1"/>
</dbReference>
<dbReference type="Gene3D" id="3.20.20.105">
    <property type="entry name" value="Queuine tRNA-ribosyltransferase-like"/>
    <property type="match status" value="1"/>
</dbReference>
<dbReference type="GO" id="GO:0008479">
    <property type="term" value="F:tRNA-guanosine(34) queuine transglycosylase activity"/>
    <property type="evidence" value="ECO:0007669"/>
    <property type="project" value="UniProtKB-UniRule"/>
</dbReference>
<accession>A0A1F6AAE6</accession>
<proteinExistence type="inferred from homology"/>
<evidence type="ECO:0000256" key="1">
    <source>
        <dbReference type="ARBA" id="ARBA00022676"/>
    </source>
</evidence>
<dbReference type="InterPro" id="IPR036511">
    <property type="entry name" value="TGT-like_sf"/>
</dbReference>
<feature type="domain" description="tRNA-guanine(15) transglycosylase-like" evidence="5">
    <location>
        <begin position="17"/>
        <end position="390"/>
    </location>
</feature>
<gene>
    <name evidence="4" type="primary">tgt</name>
    <name evidence="6" type="ORF">A3D03_02515</name>
</gene>
<dbReference type="InterPro" id="IPR002616">
    <property type="entry name" value="tRNA_ribo_trans-like"/>
</dbReference>
<evidence type="ECO:0000313" key="7">
    <source>
        <dbReference type="Proteomes" id="UP000177092"/>
    </source>
</evidence>
<dbReference type="STRING" id="1798384.A3D03_02515"/>
<feature type="binding site" evidence="4">
    <location>
        <position position="360"/>
    </location>
    <ligand>
        <name>Zn(2+)</name>
        <dbReference type="ChEBI" id="CHEBI:29105"/>
    </ligand>
</feature>
<feature type="region of interest" description="RNA binding; important for wobble base 34 recognition" evidence="4">
    <location>
        <begin position="290"/>
        <end position="294"/>
    </location>
</feature>
<evidence type="ECO:0000256" key="4">
    <source>
        <dbReference type="HAMAP-Rule" id="MF_00168"/>
    </source>
</evidence>
<dbReference type="SUPFAM" id="SSF51713">
    <property type="entry name" value="tRNA-guanine transglycosylase"/>
    <property type="match status" value="1"/>
</dbReference>
<comment type="catalytic activity">
    <reaction evidence="4">
        <text>7-aminomethyl-7-carbaguanine + guanosine(34) in tRNA = 7-aminomethyl-7-carbaguanosine(34) in tRNA + guanine</text>
        <dbReference type="Rhea" id="RHEA:24104"/>
        <dbReference type="Rhea" id="RHEA-COMP:10341"/>
        <dbReference type="Rhea" id="RHEA-COMP:10342"/>
        <dbReference type="ChEBI" id="CHEBI:16235"/>
        <dbReference type="ChEBI" id="CHEBI:58703"/>
        <dbReference type="ChEBI" id="CHEBI:74269"/>
        <dbReference type="ChEBI" id="CHEBI:82833"/>
        <dbReference type="EC" id="2.4.2.29"/>
    </reaction>
</comment>
<feature type="active site" description="Proton acceptor" evidence="4">
    <location>
        <position position="96"/>
    </location>
</feature>
<comment type="similarity">
    <text evidence="4">Belongs to the queuine tRNA-ribosyltransferase family.</text>
</comment>
<dbReference type="GO" id="GO:0008616">
    <property type="term" value="P:tRNA queuosine(34) biosynthetic process"/>
    <property type="evidence" value="ECO:0007669"/>
    <property type="project" value="UniProtKB-UniRule"/>
</dbReference>
<dbReference type="PANTHER" id="PTHR46499">
    <property type="entry name" value="QUEUINE TRNA-RIBOSYLTRANSFERASE"/>
    <property type="match status" value="1"/>
</dbReference>
<dbReference type="AlphaFoldDB" id="A0A1F6AAE6"/>
<dbReference type="EC" id="2.4.2.29" evidence="4"/>
<dbReference type="HAMAP" id="MF_00168">
    <property type="entry name" value="Q_tRNA_Tgt"/>
    <property type="match status" value="1"/>
</dbReference>
<keyword evidence="4" id="KW-0671">Queuosine biosynthesis</keyword>
<evidence type="ECO:0000259" key="5">
    <source>
        <dbReference type="Pfam" id="PF01702"/>
    </source>
</evidence>
<comment type="function">
    <text evidence="4">Catalyzes the base-exchange of a guanine (G) residue with the queuine precursor 7-aminomethyl-7-deazaguanine (PreQ1) at position 34 (anticodon wobble position) in tRNAs with GU(N) anticodons (tRNA-Asp, -Asn, -His and -Tyr). Catalysis occurs through a double-displacement mechanism. The nucleophile active site attacks the C1' of nucleotide 34 to detach the guanine base from the RNA, forming a covalent enzyme-RNA intermediate. The proton acceptor active site deprotonates the incoming PreQ1, allowing a nucleophilic attack on the C1' of the ribose to form the product. After dissociation, two additional enzymatic reactions on the tRNA convert PreQ1 to queuine (Q), resulting in the hypermodified nucleoside queuosine (7-(((4,5-cis-dihydroxy-2-cyclopenten-1-yl)amino)methyl)-7-deazaguanosine).</text>
</comment>
<keyword evidence="4" id="KW-0479">Metal-binding</keyword>
<dbReference type="PANTHER" id="PTHR46499:SF1">
    <property type="entry name" value="QUEUINE TRNA-RIBOSYLTRANSFERASE"/>
    <property type="match status" value="1"/>
</dbReference>
<evidence type="ECO:0000256" key="3">
    <source>
        <dbReference type="ARBA" id="ARBA00022694"/>
    </source>
</evidence>
<feature type="binding site" evidence="4">
    <location>
        <position position="162"/>
    </location>
    <ligand>
        <name>substrate</name>
    </ligand>
</feature>
<comment type="caution">
    <text evidence="4">Lacks conserved residue(s) required for the propagation of feature annotation.</text>
</comment>
<reference evidence="6 7" key="1">
    <citation type="journal article" date="2016" name="Nat. Commun.">
        <title>Thousands of microbial genomes shed light on interconnected biogeochemical processes in an aquifer system.</title>
        <authorList>
            <person name="Anantharaman K."/>
            <person name="Brown C.T."/>
            <person name="Hug L.A."/>
            <person name="Sharon I."/>
            <person name="Castelle C.J."/>
            <person name="Probst A.J."/>
            <person name="Thomas B.C."/>
            <person name="Singh A."/>
            <person name="Wilkins M.J."/>
            <person name="Karaoz U."/>
            <person name="Brodie E.L."/>
            <person name="Williams K.H."/>
            <person name="Hubbard S.S."/>
            <person name="Banfield J.F."/>
        </authorList>
    </citation>
    <scope>NUCLEOTIDE SEQUENCE [LARGE SCALE GENOMIC DNA]</scope>
</reference>
<feature type="region of interest" description="RNA binding" evidence="4">
    <location>
        <begin position="266"/>
        <end position="272"/>
    </location>
</feature>
<comment type="pathway">
    <text evidence="4">tRNA modification; tRNA-queuosine biosynthesis.</text>
</comment>
<keyword evidence="1 4" id="KW-0328">Glycosyltransferase</keyword>
<feature type="binding site" evidence="4">
    <location>
        <begin position="96"/>
        <end position="100"/>
    </location>
    <ligand>
        <name>substrate</name>
    </ligand>
</feature>
<dbReference type="Proteomes" id="UP000177092">
    <property type="component" value="Unassembled WGS sequence"/>
</dbReference>
<dbReference type="EMBL" id="MFJN01000020">
    <property type="protein sequence ID" value="OGG21566.1"/>
    <property type="molecule type" value="Genomic_DNA"/>
</dbReference>
<protein>
    <recommendedName>
        <fullName evidence="4">Queuine tRNA-ribosyltransferase</fullName>
        <ecNumber evidence="4">2.4.2.29</ecNumber>
    </recommendedName>
    <alternativeName>
        <fullName evidence="4">Guanine insertion enzyme</fullName>
    </alternativeName>
    <alternativeName>
        <fullName evidence="4">tRNA-guanine transglycosylase</fullName>
    </alternativeName>
</protein>
<evidence type="ECO:0000313" key="6">
    <source>
        <dbReference type="EMBL" id="OGG21566.1"/>
    </source>
</evidence>
<dbReference type="NCBIfam" id="TIGR00430">
    <property type="entry name" value="Q_tRNA_tgt"/>
    <property type="match status" value="1"/>
</dbReference>
<feature type="active site" description="Nucleophile" evidence="4">
    <location>
        <position position="285"/>
    </location>
</feature>
<sequence>MASNYFSFKILSRDKKTKAKTGVINTPHGKINTPAFVPVGTAATIKSLTPEEIKNCGIEVFIVNTYHMIFRPGVETVKKGDGLHGFMNWKFPLMTDSGGFQAFSLGEYGPRNVSDKSENMVKITDQGIEFKSAWDGKKIFFGPHESILAQHKLGADLIMAFDECTFYPIKKSYAKRAMQRTHDWAKTCLQVKKQLNNKQTLYGIIQGSVFEDLRRNSANFFAGKPFEGFAVGSVANSREPRKKVFQVLDWTLPILLPVNKPIHFLGIGEVEDIFIAIEKGIDSFDCVIPTRLARMGWIFTKSAGLKNKFRFDITKSRYHSLKSPPDRSCRCYTCTNFTKSYLNHLFRCRELLGYRLATIHNLYFYANLMSQIRTAIENGEFLKLKQEWLKV</sequence>
<feature type="binding site" evidence="4">
    <location>
        <position position="206"/>
    </location>
    <ligand>
        <name>substrate</name>
    </ligand>
</feature>
<feature type="binding site" evidence="4">
    <location>
        <position position="331"/>
    </location>
    <ligand>
        <name>Zn(2+)</name>
        <dbReference type="ChEBI" id="CHEBI:29105"/>
    </ligand>
</feature>
<dbReference type="NCBIfam" id="TIGR00449">
    <property type="entry name" value="tgt_general"/>
    <property type="match status" value="1"/>
</dbReference>
<dbReference type="GO" id="GO:0046872">
    <property type="term" value="F:metal ion binding"/>
    <property type="evidence" value="ECO:0007669"/>
    <property type="project" value="UniProtKB-KW"/>
</dbReference>
<feature type="binding site" evidence="4">
    <location>
        <position position="329"/>
    </location>
    <ligand>
        <name>Zn(2+)</name>
        <dbReference type="ChEBI" id="CHEBI:29105"/>
    </ligand>
</feature>